<sequence length="125" mass="14153">MNQVSFCGSIDTGDYELVAGLLRDWLRTDALHVKIRLFGEEMTYEDETIYLYCYNALIRPPNAPYFLLEGHTGGTLDEAAGWLRQLTRLCAGRGVSCTIDYQEVDEDGTPVSEEEFTVRDGFAER</sequence>
<name>A0A7W9MGP9_9ACTN</name>
<dbReference type="AlphaFoldDB" id="A0A7W9MGP9"/>
<accession>A0A7W9MGP9</accession>
<gene>
    <name evidence="1" type="ORF">F4562_003122</name>
</gene>
<dbReference type="Proteomes" id="UP000540685">
    <property type="component" value="Unassembled WGS sequence"/>
</dbReference>
<dbReference type="RefSeq" id="WP_184537387.1">
    <property type="nucleotide sequence ID" value="NZ_JACHMP010000001.1"/>
</dbReference>
<comment type="caution">
    <text evidence="1">The sequence shown here is derived from an EMBL/GenBank/DDBJ whole genome shotgun (WGS) entry which is preliminary data.</text>
</comment>
<evidence type="ECO:0000313" key="2">
    <source>
        <dbReference type="Proteomes" id="UP000540685"/>
    </source>
</evidence>
<proteinExistence type="predicted"/>
<dbReference type="EMBL" id="JACHMP010000001">
    <property type="protein sequence ID" value="MBB5820060.1"/>
    <property type="molecule type" value="Genomic_DNA"/>
</dbReference>
<evidence type="ECO:0000313" key="1">
    <source>
        <dbReference type="EMBL" id="MBB5820060.1"/>
    </source>
</evidence>
<keyword evidence="2" id="KW-1185">Reference proteome</keyword>
<reference evidence="1 2" key="1">
    <citation type="submission" date="2020-08" db="EMBL/GenBank/DDBJ databases">
        <title>Sequencing the genomes of 1000 actinobacteria strains.</title>
        <authorList>
            <person name="Klenk H.-P."/>
        </authorList>
    </citation>
    <scope>NUCLEOTIDE SEQUENCE [LARGE SCALE GENOMIC DNA]</scope>
    <source>
        <strain evidence="1 2">DSM 46887</strain>
    </source>
</reference>
<protein>
    <submittedName>
        <fullName evidence="1">Uncharacterized protein</fullName>
    </submittedName>
</protein>
<organism evidence="1 2">
    <name type="scientific">Streptosporangium becharense</name>
    <dbReference type="NCBI Taxonomy" id="1816182"/>
    <lineage>
        <taxon>Bacteria</taxon>
        <taxon>Bacillati</taxon>
        <taxon>Actinomycetota</taxon>
        <taxon>Actinomycetes</taxon>
        <taxon>Streptosporangiales</taxon>
        <taxon>Streptosporangiaceae</taxon>
        <taxon>Streptosporangium</taxon>
    </lineage>
</organism>